<evidence type="ECO:0000259" key="12">
    <source>
        <dbReference type="PROSITE" id="PS50042"/>
    </source>
</evidence>
<organism evidence="13 14">
    <name type="scientific">Paenibacillus oryzae</name>
    <dbReference type="NCBI Taxonomy" id="1844972"/>
    <lineage>
        <taxon>Bacteria</taxon>
        <taxon>Bacillati</taxon>
        <taxon>Bacillota</taxon>
        <taxon>Bacilli</taxon>
        <taxon>Bacillales</taxon>
        <taxon>Paenibacillaceae</taxon>
        <taxon>Paenibacillus</taxon>
    </lineage>
</organism>
<keyword evidence="5" id="KW-0769">Symport</keyword>
<feature type="transmembrane region" description="Helical" evidence="11">
    <location>
        <begin position="781"/>
        <end position="805"/>
    </location>
</feature>
<evidence type="ECO:0000256" key="11">
    <source>
        <dbReference type="SAM" id="Phobius"/>
    </source>
</evidence>
<dbReference type="InterPro" id="IPR014710">
    <property type="entry name" value="RmlC-like_jellyroll"/>
</dbReference>
<name>A0A1A5YF85_9BACL</name>
<feature type="transmembrane region" description="Helical" evidence="11">
    <location>
        <begin position="812"/>
        <end position="838"/>
    </location>
</feature>
<gene>
    <name evidence="13" type="ORF">A7K91_11945</name>
</gene>
<comment type="similarity">
    <text evidence="2">Belongs to the SLC13A/DASS transporter (TC 2.A.47) family. NADC subfamily.</text>
</comment>
<evidence type="ECO:0000256" key="4">
    <source>
        <dbReference type="ARBA" id="ARBA00022692"/>
    </source>
</evidence>
<dbReference type="GO" id="GO:0008514">
    <property type="term" value="F:organic anion transmembrane transporter activity"/>
    <property type="evidence" value="ECO:0007669"/>
    <property type="project" value="UniProtKB-ARBA"/>
</dbReference>
<protein>
    <recommendedName>
        <fullName evidence="3">Sodium-dependent dicarboxylate transporter SdcS</fullName>
    </recommendedName>
    <alternativeName>
        <fullName evidence="9">Na(+)/dicarboxylate symporter</fullName>
    </alternativeName>
</protein>
<keyword evidence="7 11" id="KW-0472">Membrane</keyword>
<feature type="compositionally biased region" description="Polar residues" evidence="10">
    <location>
        <begin position="282"/>
        <end position="294"/>
    </location>
</feature>
<keyword evidence="4 11" id="KW-0812">Transmembrane</keyword>
<evidence type="ECO:0000256" key="2">
    <source>
        <dbReference type="ARBA" id="ARBA00006772"/>
    </source>
</evidence>
<feature type="domain" description="Cyclic nucleotide-binding" evidence="12">
    <location>
        <begin position="8"/>
        <end position="112"/>
    </location>
</feature>
<evidence type="ECO:0000256" key="5">
    <source>
        <dbReference type="ARBA" id="ARBA00022847"/>
    </source>
</evidence>
<dbReference type="SUPFAM" id="SSF51206">
    <property type="entry name" value="cAMP-binding domain-like"/>
    <property type="match status" value="1"/>
</dbReference>
<dbReference type="PANTHER" id="PTHR10283">
    <property type="entry name" value="SOLUTE CARRIER FAMILY 13 MEMBER"/>
    <property type="match status" value="1"/>
</dbReference>
<feature type="transmembrane region" description="Helical" evidence="11">
    <location>
        <begin position="645"/>
        <end position="666"/>
    </location>
</feature>
<proteinExistence type="inferred from homology"/>
<feature type="transmembrane region" description="Helical" evidence="11">
    <location>
        <begin position="438"/>
        <end position="456"/>
    </location>
</feature>
<dbReference type="Pfam" id="PF00939">
    <property type="entry name" value="Na_sulph_symp"/>
    <property type="match status" value="1"/>
</dbReference>
<evidence type="ECO:0000256" key="10">
    <source>
        <dbReference type="SAM" id="MobiDB-lite"/>
    </source>
</evidence>
<dbReference type="SMART" id="SM00100">
    <property type="entry name" value="cNMP"/>
    <property type="match status" value="1"/>
</dbReference>
<evidence type="ECO:0000313" key="14">
    <source>
        <dbReference type="Proteomes" id="UP000092024"/>
    </source>
</evidence>
<sequence>MKIGDIALFRGLSSVDLAKVLGKLERKSVPQDEVLFRFGEPGDKMYIVLSGEIGLFIQNPDGTQRALTSLGAGAVFGEMALLTGEPRSATARSTEATELYEINGETFQQLIGQHPSMSAYFIALLSGRLTATNSRLAQSLESEAARLRQAKAAWPQMVAEALTAAAVLPFADYALLERRLNTQGLDTAVSAHATVFNYIKRDEKYPFRFSVLAGARQELEKAFADKYGPAAKAAWLEEASRYYRELGDWSAAAAMLAGGDGSGWEMLLADLHRCFALNRRSSSSHSEEAPQNTSKKGKKQRTNNSTTPVSSLPPFAELLEACPDKFLRQWPELLLAYLDSCLSRQREEGFIRLQAILEQYPGSFTKEQTIAMYEWAAEWCRRAGRHQKALEYAALAESPPDSEDTWPAGSLTAAGSRWRSGVTRRLAFNAGALPGGRTIQLIVAVLLALLSLLYFHFAPPIAGFTRQGMDFAGIGIAAVLLWIIRIIPDYVVALLMALLWVAAGIAEPAEALSGFASPSWLYMLFVLALGAAIAKSGLLYRFSLLALKLFPSSYRGQFWGLIASGILLNPLLPSSSAKVGLGVPVARTLSEAMGYADRSRAMAGLSLTAMVFYGFTAPFVLTGSYSNVLALGLTGSSSAISWFQWFLYALPAFVLFSIGMTIYLGWMFRRKEAGKPISAEVLQEQLKLLGGFTRVEKITAAAAAGSILLMMLEPLHGIDYVWIMLLGFVMLAVTGVLDEQTLKSGIDWPFLLFIGIAFSFGEVAQQVGAVDGLTALLGDRLAIFTASPVLFLLAIVLLSFVVTLVVRDDAALILLVVSTVHLAANAGIHPWVTVFVILLSTDPFFFAYQSPTYLTAYYSAEGKSFTHRQGQLTALGYGVVVLLLTAACVPYWKWLGLIS</sequence>
<dbReference type="InterPro" id="IPR018488">
    <property type="entry name" value="cNMP-bd_CS"/>
</dbReference>
<dbReference type="AlphaFoldDB" id="A0A1A5YF85"/>
<evidence type="ECO:0000256" key="7">
    <source>
        <dbReference type="ARBA" id="ARBA00023136"/>
    </source>
</evidence>
<evidence type="ECO:0000256" key="9">
    <source>
        <dbReference type="ARBA" id="ARBA00031174"/>
    </source>
</evidence>
<feature type="transmembrane region" description="Helical" evidence="11">
    <location>
        <begin position="695"/>
        <end position="712"/>
    </location>
</feature>
<dbReference type="Proteomes" id="UP000092024">
    <property type="component" value="Unassembled WGS sequence"/>
</dbReference>
<feature type="transmembrane region" description="Helical" evidence="11">
    <location>
        <begin position="872"/>
        <end position="892"/>
    </location>
</feature>
<evidence type="ECO:0000256" key="6">
    <source>
        <dbReference type="ARBA" id="ARBA00022989"/>
    </source>
</evidence>
<dbReference type="GO" id="GO:0005886">
    <property type="term" value="C:plasma membrane"/>
    <property type="evidence" value="ECO:0007669"/>
    <property type="project" value="TreeGrafter"/>
</dbReference>
<dbReference type="PANTHER" id="PTHR10283:SF82">
    <property type="entry name" value="SOLUTE CARRIER FAMILY 13 MEMBER 2"/>
    <property type="match status" value="1"/>
</dbReference>
<feature type="transmembrane region" description="Helical" evidence="11">
    <location>
        <begin position="749"/>
        <end position="769"/>
    </location>
</feature>
<feature type="region of interest" description="Disordered" evidence="10">
    <location>
        <begin position="282"/>
        <end position="310"/>
    </location>
</feature>
<dbReference type="PROSITE" id="PS00889">
    <property type="entry name" value="CNMP_BINDING_2"/>
    <property type="match status" value="1"/>
</dbReference>
<keyword evidence="14" id="KW-1185">Reference proteome</keyword>
<evidence type="ECO:0000256" key="8">
    <source>
        <dbReference type="ARBA" id="ARBA00023159"/>
    </source>
</evidence>
<keyword evidence="6 11" id="KW-1133">Transmembrane helix</keyword>
<dbReference type="EMBL" id="LYPA01000065">
    <property type="protein sequence ID" value="OBR64237.1"/>
    <property type="molecule type" value="Genomic_DNA"/>
</dbReference>
<comment type="caution">
    <text evidence="13">The sequence shown here is derived from an EMBL/GenBank/DDBJ whole genome shotgun (WGS) entry which is preliminary data.</text>
</comment>
<dbReference type="InterPro" id="IPR000595">
    <property type="entry name" value="cNMP-bd_dom"/>
</dbReference>
<keyword evidence="8" id="KW-0010">Activator</keyword>
<accession>A0A1A5YF85</accession>
<dbReference type="InterPro" id="IPR018490">
    <property type="entry name" value="cNMP-bd_dom_sf"/>
</dbReference>
<feature type="transmembrane region" description="Helical" evidence="11">
    <location>
        <begin position="602"/>
        <end position="625"/>
    </location>
</feature>
<dbReference type="Gene3D" id="2.60.120.10">
    <property type="entry name" value="Jelly Rolls"/>
    <property type="match status" value="1"/>
</dbReference>
<evidence type="ECO:0000256" key="1">
    <source>
        <dbReference type="ARBA" id="ARBA00004141"/>
    </source>
</evidence>
<dbReference type="GO" id="GO:0015293">
    <property type="term" value="F:symporter activity"/>
    <property type="evidence" value="ECO:0007669"/>
    <property type="project" value="UniProtKB-KW"/>
</dbReference>
<dbReference type="OrthoDB" id="9766267at2"/>
<keyword evidence="5" id="KW-0813">Transport</keyword>
<evidence type="ECO:0000256" key="3">
    <source>
        <dbReference type="ARBA" id="ARBA00020150"/>
    </source>
</evidence>
<reference evidence="13 14" key="1">
    <citation type="submission" date="2016-05" db="EMBL/GenBank/DDBJ databases">
        <title>Paenibacillus oryzae. sp. nov., isolated from the rice root.</title>
        <authorList>
            <person name="Zhang J."/>
            <person name="Zhang X."/>
        </authorList>
    </citation>
    <scope>NUCLEOTIDE SEQUENCE [LARGE SCALE GENOMIC DNA]</scope>
    <source>
        <strain evidence="13 14">1DrF-4</strain>
    </source>
</reference>
<dbReference type="Pfam" id="PF00027">
    <property type="entry name" value="cNMP_binding"/>
    <property type="match status" value="1"/>
</dbReference>
<feature type="transmembrane region" description="Helical" evidence="11">
    <location>
        <begin position="520"/>
        <end position="538"/>
    </location>
</feature>
<dbReference type="CDD" id="cd00038">
    <property type="entry name" value="CAP_ED"/>
    <property type="match status" value="1"/>
</dbReference>
<dbReference type="GO" id="GO:1905039">
    <property type="term" value="P:carboxylic acid transmembrane transport"/>
    <property type="evidence" value="ECO:0007669"/>
    <property type="project" value="UniProtKB-ARBA"/>
</dbReference>
<feature type="transmembrane region" description="Helical" evidence="11">
    <location>
        <begin position="490"/>
        <end position="508"/>
    </location>
</feature>
<dbReference type="PROSITE" id="PS50042">
    <property type="entry name" value="CNMP_BINDING_3"/>
    <property type="match status" value="1"/>
</dbReference>
<dbReference type="RefSeq" id="WP_068684703.1">
    <property type="nucleotide sequence ID" value="NZ_LYPA01000065.1"/>
</dbReference>
<dbReference type="STRING" id="1844972.A7K91_11945"/>
<evidence type="ECO:0000313" key="13">
    <source>
        <dbReference type="EMBL" id="OBR64237.1"/>
    </source>
</evidence>
<dbReference type="InterPro" id="IPR001898">
    <property type="entry name" value="SLC13A/DASS"/>
</dbReference>
<comment type="subcellular location">
    <subcellularLocation>
        <location evidence="1">Membrane</location>
        <topology evidence="1">Multi-pass membrane protein</topology>
    </subcellularLocation>
</comment>
<feature type="transmembrane region" description="Helical" evidence="11">
    <location>
        <begin position="718"/>
        <end position="737"/>
    </location>
</feature>